<protein>
    <submittedName>
        <fullName evidence="1">Uncharacterized protein</fullName>
    </submittedName>
</protein>
<comment type="caution">
    <text evidence="1">The sequence shown here is derived from an EMBL/GenBank/DDBJ whole genome shotgun (WGS) entry which is preliminary data.</text>
</comment>
<name>A0A9P8QAM2_WICPI</name>
<dbReference type="OrthoDB" id="3980539at2759"/>
<reference evidence="1" key="1">
    <citation type="journal article" date="2021" name="Open Biol.">
        <title>Shared evolutionary footprints suggest mitochondrial oxidative damage underlies multiple complex I losses in fungi.</title>
        <authorList>
            <person name="Schikora-Tamarit M.A."/>
            <person name="Marcet-Houben M."/>
            <person name="Nosek J."/>
            <person name="Gabaldon T."/>
        </authorList>
    </citation>
    <scope>NUCLEOTIDE SEQUENCE</scope>
    <source>
        <strain evidence="1">CBS2887</strain>
    </source>
</reference>
<reference evidence="1" key="2">
    <citation type="submission" date="2021-01" db="EMBL/GenBank/DDBJ databases">
        <authorList>
            <person name="Schikora-Tamarit M.A."/>
        </authorList>
    </citation>
    <scope>NUCLEOTIDE SEQUENCE</scope>
    <source>
        <strain evidence="1">CBS2887</strain>
    </source>
</reference>
<evidence type="ECO:0000313" key="1">
    <source>
        <dbReference type="EMBL" id="KAH3687413.1"/>
    </source>
</evidence>
<gene>
    <name evidence="1" type="ORF">WICPIJ_001590</name>
</gene>
<evidence type="ECO:0000313" key="2">
    <source>
        <dbReference type="Proteomes" id="UP000774326"/>
    </source>
</evidence>
<sequence length="108" mass="12290">MLATVRKQLFTPVLTHTLRSTSVIGTITAMRFNSTAGATKSTEDSPDLAFSKEFTQKDYDEHIKEEIQFEKSKDGGKSHIKYNIKGFKDLQDKGDKTAQQQERPEDFM</sequence>
<proteinExistence type="predicted"/>
<dbReference type="AlphaFoldDB" id="A0A9P8QAM2"/>
<dbReference type="EMBL" id="JAEUBG010000845">
    <property type="protein sequence ID" value="KAH3687413.1"/>
    <property type="molecule type" value="Genomic_DNA"/>
</dbReference>
<organism evidence="1 2">
    <name type="scientific">Wickerhamomyces pijperi</name>
    <name type="common">Yeast</name>
    <name type="synonym">Pichia pijperi</name>
    <dbReference type="NCBI Taxonomy" id="599730"/>
    <lineage>
        <taxon>Eukaryota</taxon>
        <taxon>Fungi</taxon>
        <taxon>Dikarya</taxon>
        <taxon>Ascomycota</taxon>
        <taxon>Saccharomycotina</taxon>
        <taxon>Saccharomycetes</taxon>
        <taxon>Phaffomycetales</taxon>
        <taxon>Wickerhamomycetaceae</taxon>
        <taxon>Wickerhamomyces</taxon>
    </lineage>
</organism>
<accession>A0A9P8QAM2</accession>
<keyword evidence="2" id="KW-1185">Reference proteome</keyword>
<dbReference type="Proteomes" id="UP000774326">
    <property type="component" value="Unassembled WGS sequence"/>
</dbReference>